<dbReference type="EMBL" id="WMBQ01000001">
    <property type="protein sequence ID" value="MTD93412.1"/>
    <property type="molecule type" value="Genomic_DNA"/>
</dbReference>
<keyword evidence="2" id="KW-1185">Reference proteome</keyword>
<dbReference type="InterPro" id="IPR015315">
    <property type="entry name" value="DUF1963"/>
</dbReference>
<sequence length="477" mass="53074">MLSDKDLSLVAWLLEQHREPAVLLFSPFPPHAAPKVRSKIGGRPNLPGDCPWPMGRHRRQAVPLHFLAQIDCAELPRLSDRLPARGVLFFFGCDMDQDWSAKDPRDDTRVLYIERMPAETPDREPPQELPPLYEAYAAGDEIAAYGGLPGEEGPKIHVEWPLVATRIDTWPSAGAFQDIGGHFEKVFPHQSPADAWSMLAENRDEFHAASKQNGSIAEVYDERVRFKRLDAFVAATGTTNRQRAYHLGWEHSTGRRYDEPWRTDGVRFPQLGIMIDRLARHVVKEAQFLGEARGKDLGPEGKRHIHAIVGAALQWIDRAREIGPLGNPSDADGRALNAWLATIHGEQPFLPSAQPRVALNIETNRHVRAALIDTVNALATTAPEKFPARYYDALAADFTLLWSAGMPQLSQHQMLGHVASSQDAKAIDDPDICLLRLSSDPIRQMGFGDAGECTFWIKADDLAALSFDKAWGTIVGH</sequence>
<dbReference type="PANTHER" id="PTHR36436">
    <property type="entry name" value="SLL5081 PROTEIN"/>
    <property type="match status" value="1"/>
</dbReference>
<comment type="caution">
    <text evidence="1">The sequence shown here is derived from an EMBL/GenBank/DDBJ whole genome shotgun (WGS) entry which is preliminary data.</text>
</comment>
<gene>
    <name evidence="1" type="ORF">GIW81_03560</name>
</gene>
<dbReference type="Pfam" id="PF09234">
    <property type="entry name" value="DUF1963"/>
    <property type="match status" value="2"/>
</dbReference>
<dbReference type="Gene3D" id="2.30.320.10">
    <property type="entry name" value="YwqG-like"/>
    <property type="match status" value="2"/>
</dbReference>
<accession>A0A6I3KI62</accession>
<evidence type="ECO:0000313" key="1">
    <source>
        <dbReference type="EMBL" id="MTD93412.1"/>
    </source>
</evidence>
<dbReference type="PANTHER" id="PTHR36436:SF6">
    <property type="entry name" value="SLL5081 PROTEIN"/>
    <property type="match status" value="1"/>
</dbReference>
<evidence type="ECO:0000313" key="2">
    <source>
        <dbReference type="Proteomes" id="UP000440694"/>
    </source>
</evidence>
<name>A0A6I3KI62_9HYPH</name>
<proteinExistence type="predicted"/>
<organism evidence="1 2">
    <name type="scientific">Hyphomicrobium album</name>
    <dbReference type="NCBI Taxonomy" id="2665159"/>
    <lineage>
        <taxon>Bacteria</taxon>
        <taxon>Pseudomonadati</taxon>
        <taxon>Pseudomonadota</taxon>
        <taxon>Alphaproteobacteria</taxon>
        <taxon>Hyphomicrobiales</taxon>
        <taxon>Hyphomicrobiaceae</taxon>
        <taxon>Hyphomicrobium</taxon>
    </lineage>
</organism>
<dbReference type="SUPFAM" id="SSF103032">
    <property type="entry name" value="Hypothetical protein YwqG"/>
    <property type="match status" value="2"/>
</dbReference>
<dbReference type="InterPro" id="IPR035948">
    <property type="entry name" value="YwqG-like_sf"/>
</dbReference>
<reference evidence="1 2" key="1">
    <citation type="submission" date="2019-11" db="EMBL/GenBank/DDBJ databases">
        <title>Identification of a novel strain.</title>
        <authorList>
            <person name="Xu Q."/>
            <person name="Wang G."/>
        </authorList>
    </citation>
    <scope>NUCLEOTIDE SEQUENCE [LARGE SCALE GENOMIC DNA]</scope>
    <source>
        <strain evidence="2">xq</strain>
    </source>
</reference>
<protein>
    <submittedName>
        <fullName evidence="1">DUF1963 domain-containing protein</fullName>
    </submittedName>
</protein>
<dbReference type="AlphaFoldDB" id="A0A6I3KI62"/>
<dbReference type="Proteomes" id="UP000440694">
    <property type="component" value="Unassembled WGS sequence"/>
</dbReference>
<dbReference type="RefSeq" id="WP_154737954.1">
    <property type="nucleotide sequence ID" value="NZ_WMBQ01000001.1"/>
</dbReference>